<evidence type="ECO:0000256" key="5">
    <source>
        <dbReference type="ARBA" id="ARBA00022553"/>
    </source>
</evidence>
<dbReference type="CDD" id="cd00833">
    <property type="entry name" value="PKS"/>
    <property type="match status" value="1"/>
</dbReference>
<dbReference type="RefSeq" id="WP_045076385.1">
    <property type="nucleotide sequence ID" value="NZ_CP011005.1"/>
</dbReference>
<dbReference type="PROSITE" id="PS52004">
    <property type="entry name" value="KS3_2"/>
    <property type="match status" value="1"/>
</dbReference>
<dbReference type="SMART" id="SM00827">
    <property type="entry name" value="PKS_AT"/>
    <property type="match status" value="1"/>
</dbReference>
<keyword evidence="5" id="KW-0597">Phosphoprotein</keyword>
<dbReference type="Pfam" id="PF22336">
    <property type="entry name" value="RhiE-like_linker"/>
    <property type="match status" value="1"/>
</dbReference>
<dbReference type="InterPro" id="IPR016035">
    <property type="entry name" value="Acyl_Trfase/lysoPLipase"/>
</dbReference>
<dbReference type="InterPro" id="IPR014030">
    <property type="entry name" value="Ketoacyl_synth_N"/>
</dbReference>
<dbReference type="Gene3D" id="1.10.1200.10">
    <property type="entry name" value="ACP-like"/>
    <property type="match status" value="1"/>
</dbReference>
<feature type="domain" description="Ketosynthase family 3 (KS3)" evidence="9">
    <location>
        <begin position="5"/>
        <end position="427"/>
    </location>
</feature>
<dbReference type="Pfam" id="PF00550">
    <property type="entry name" value="PP-binding"/>
    <property type="match status" value="1"/>
</dbReference>
<dbReference type="InterPro" id="IPR018201">
    <property type="entry name" value="Ketoacyl_synth_AS"/>
</dbReference>
<evidence type="ECO:0000256" key="3">
    <source>
        <dbReference type="ARBA" id="ARBA00022450"/>
    </source>
</evidence>
<dbReference type="InterPro" id="IPR009081">
    <property type="entry name" value="PP-bd_ACP"/>
</dbReference>
<gene>
    <name evidence="10" type="ORF">UM93_15320</name>
</gene>
<keyword evidence="11" id="KW-1185">Reference proteome</keyword>
<comment type="subcellular location">
    <subcellularLocation>
        <location evidence="1">Cytoplasm</location>
    </subcellularLocation>
</comment>
<keyword evidence="6" id="KW-0808">Transferase</keyword>
<dbReference type="PANTHER" id="PTHR43775:SF37">
    <property type="entry name" value="SI:DKEY-61P9.11"/>
    <property type="match status" value="1"/>
</dbReference>
<dbReference type="InterPro" id="IPR014043">
    <property type="entry name" value="Acyl_transferase_dom"/>
</dbReference>
<dbReference type="GO" id="GO:0004312">
    <property type="term" value="F:fatty acid synthase activity"/>
    <property type="evidence" value="ECO:0007669"/>
    <property type="project" value="TreeGrafter"/>
</dbReference>
<dbReference type="Gene3D" id="3.30.70.3290">
    <property type="match status" value="1"/>
</dbReference>
<protein>
    <submittedName>
        <fullName evidence="10">Uncharacterized protein</fullName>
    </submittedName>
</protein>
<evidence type="ECO:0000259" key="8">
    <source>
        <dbReference type="PROSITE" id="PS50075"/>
    </source>
</evidence>
<dbReference type="PATRIC" id="fig|1618207.4.peg.3117"/>
<accession>A0A0D4C1V9</accession>
<dbReference type="Gene3D" id="3.40.47.10">
    <property type="match status" value="1"/>
</dbReference>
<evidence type="ECO:0000256" key="1">
    <source>
        <dbReference type="ARBA" id="ARBA00004496"/>
    </source>
</evidence>
<dbReference type="PANTHER" id="PTHR43775">
    <property type="entry name" value="FATTY ACID SYNTHASE"/>
    <property type="match status" value="1"/>
</dbReference>
<proteinExistence type="predicted"/>
<evidence type="ECO:0000259" key="9">
    <source>
        <dbReference type="PROSITE" id="PS52004"/>
    </source>
</evidence>
<name>A0A0D4C1V9_9MICC</name>
<evidence type="ECO:0000256" key="6">
    <source>
        <dbReference type="ARBA" id="ARBA00022679"/>
    </source>
</evidence>
<dbReference type="HOGENOM" id="CLU_000022_16_6_11"/>
<dbReference type="InterPro" id="IPR016036">
    <property type="entry name" value="Malonyl_transacylase_ACP-bd"/>
</dbReference>
<dbReference type="Pfam" id="PF00698">
    <property type="entry name" value="Acyl_transf_1"/>
    <property type="match status" value="1"/>
</dbReference>
<comment type="pathway">
    <text evidence="2">Antibiotic biosynthesis.</text>
</comment>
<dbReference type="GO" id="GO:0006633">
    <property type="term" value="P:fatty acid biosynthetic process"/>
    <property type="evidence" value="ECO:0007669"/>
    <property type="project" value="InterPro"/>
</dbReference>
<dbReference type="GO" id="GO:0004315">
    <property type="term" value="F:3-oxoacyl-[acyl-carrier-protein] synthase activity"/>
    <property type="evidence" value="ECO:0007669"/>
    <property type="project" value="InterPro"/>
</dbReference>
<evidence type="ECO:0000313" key="10">
    <source>
        <dbReference type="EMBL" id="AJT42519.1"/>
    </source>
</evidence>
<dbReference type="InterPro" id="IPR050091">
    <property type="entry name" value="PKS_NRPS_Biosynth_Enz"/>
</dbReference>
<dbReference type="PROSITE" id="PS00606">
    <property type="entry name" value="KS3_1"/>
    <property type="match status" value="1"/>
</dbReference>
<dbReference type="STRING" id="1618207.UM93_15320"/>
<sequence>MRDRSLDIAVTGMWSRLPGPEDLAEWWSAVCDGEVLTSRFSDADLAAMGIPREVRSDSSYVPVRGSIRDIDRFDAELFGIPPRSAQLIDPQHRLMLEGSWLALEDAGRNPLEDHLRTAIFASSSSSRYAARILSRPDLDQEVIEQVEVGTGRDFMASRIAYHLGLNGPAMGVLTACSSSLVAVHLAMQALVDGDCDQAVVVAASAGWPNAGYRYSRGGIMSPDGVCRPFDIEANGTVGGSGSLAIVLRRYADAENEVPMHGVILGSAINNDGSIKAGFNAPSPQGEARAMRAALAAADITASSIGYLEMHGTGTKVGDPIEWSSTSEVFREAGVSEGAIPIGALKANIGHLDAASGLAGLFKTLKVVASGEIPPLANFNRLNPLLEQIETPLRVPANAEPWLSPGLRRAGVSSFGIGGTNSHLIVEQPPIVEATDGKDVTEAIRILPLSAIEEGRLDQTRQELAGHLASSSVELAEVSHTLSVGRAELPERMAVVGRTIAEAVDALRSGKGVRGTVPTHGPAPIIFLFPGQGSQRPGMGIEFVEQLPGFSDQLASCLDHFEPELADKIRRALTDLGFDPEELNRTALAQPSLFALEWAAATALQELGLTPLCVAGHSLGEITASCLSGMLSLGHAAALVTRRAEAMEACPEGAMLSVSCSAEAVQEILKKATGLIELAASNGPVGQVLSGRLEDIDELEKQLAGKYRTRRLLTSHGFHSSLMAQAATQLRNYTKELSAEPTNVSMVTGQTAHLIEEGSVLSSLDFLADGIVETVNFGDCLQTLRDLYPEARAIEVGPGQALSVMAAAAGVKTLPLGGAAKSMLSGPADTLARLWVEGQPIDLSFGVVDRRRLHLPGSAMDRKQFVAPEASLGDVTSSTHQVANQPAEVSFTSAEAAVREAWRDLLGHDDLQTTDNFLERGGDSLLLIRLARHLESSLSLAIELADLLKAQSLGAQIKLVKTLRAEIEDE</sequence>
<dbReference type="Pfam" id="PF00109">
    <property type="entry name" value="ketoacyl-synt"/>
    <property type="match status" value="1"/>
</dbReference>
<dbReference type="SUPFAM" id="SSF53901">
    <property type="entry name" value="Thiolase-like"/>
    <property type="match status" value="1"/>
</dbReference>
<dbReference type="InterPro" id="IPR016039">
    <property type="entry name" value="Thiolase-like"/>
</dbReference>
<dbReference type="GO" id="GO:0005886">
    <property type="term" value="C:plasma membrane"/>
    <property type="evidence" value="ECO:0007669"/>
    <property type="project" value="TreeGrafter"/>
</dbReference>
<keyword evidence="7" id="KW-0677">Repeat</keyword>
<dbReference type="InterPro" id="IPR001227">
    <property type="entry name" value="Ac_transferase_dom_sf"/>
</dbReference>
<dbReference type="Gene3D" id="3.40.366.10">
    <property type="entry name" value="Malonyl-Coenzyme A Acyl Carrier Protein, domain 2"/>
    <property type="match status" value="1"/>
</dbReference>
<dbReference type="InterPro" id="IPR054514">
    <property type="entry name" value="RhiE-like_linker"/>
</dbReference>
<dbReference type="InterPro" id="IPR020841">
    <property type="entry name" value="PKS_Beta-ketoAc_synthase_dom"/>
</dbReference>
<dbReference type="GO" id="GO:0071770">
    <property type="term" value="P:DIM/DIP cell wall layer assembly"/>
    <property type="evidence" value="ECO:0007669"/>
    <property type="project" value="TreeGrafter"/>
</dbReference>
<dbReference type="InterPro" id="IPR014031">
    <property type="entry name" value="Ketoacyl_synth_C"/>
</dbReference>
<evidence type="ECO:0000256" key="2">
    <source>
        <dbReference type="ARBA" id="ARBA00004792"/>
    </source>
</evidence>
<dbReference type="OrthoDB" id="9778690at2"/>
<dbReference type="Pfam" id="PF02801">
    <property type="entry name" value="Ketoacyl-synt_C"/>
    <property type="match status" value="1"/>
</dbReference>
<dbReference type="AlphaFoldDB" id="A0A0D4C1V9"/>
<dbReference type="SUPFAM" id="SSF52151">
    <property type="entry name" value="FabD/lysophospholipase-like"/>
    <property type="match status" value="1"/>
</dbReference>
<dbReference type="PROSITE" id="PS50075">
    <property type="entry name" value="CARRIER"/>
    <property type="match status" value="1"/>
</dbReference>
<dbReference type="SMART" id="SM00825">
    <property type="entry name" value="PKS_KS"/>
    <property type="match status" value="1"/>
</dbReference>
<dbReference type="SUPFAM" id="SSF47336">
    <property type="entry name" value="ACP-like"/>
    <property type="match status" value="1"/>
</dbReference>
<dbReference type="Proteomes" id="UP000061839">
    <property type="component" value="Chromosome"/>
</dbReference>
<dbReference type="KEGG" id="ari:UM93_15320"/>
<evidence type="ECO:0000256" key="4">
    <source>
        <dbReference type="ARBA" id="ARBA00022490"/>
    </source>
</evidence>
<keyword evidence="4" id="KW-0963">Cytoplasm</keyword>
<keyword evidence="3" id="KW-0596">Phosphopantetheine</keyword>
<dbReference type="EMBL" id="CP011005">
    <property type="protein sequence ID" value="AJT42519.1"/>
    <property type="molecule type" value="Genomic_DNA"/>
</dbReference>
<dbReference type="GO" id="GO:0005737">
    <property type="term" value="C:cytoplasm"/>
    <property type="evidence" value="ECO:0007669"/>
    <property type="project" value="TreeGrafter"/>
</dbReference>
<evidence type="ECO:0000256" key="7">
    <source>
        <dbReference type="ARBA" id="ARBA00022737"/>
    </source>
</evidence>
<dbReference type="InterPro" id="IPR036736">
    <property type="entry name" value="ACP-like_sf"/>
</dbReference>
<feature type="domain" description="Carrier" evidence="8">
    <location>
        <begin position="888"/>
        <end position="963"/>
    </location>
</feature>
<organism evidence="10 11">
    <name type="scientific">Psychromicrobium lacuslunae</name>
    <dbReference type="NCBI Taxonomy" id="1618207"/>
    <lineage>
        <taxon>Bacteria</taxon>
        <taxon>Bacillati</taxon>
        <taxon>Actinomycetota</taxon>
        <taxon>Actinomycetes</taxon>
        <taxon>Micrococcales</taxon>
        <taxon>Micrococcaceae</taxon>
        <taxon>Psychromicrobium</taxon>
    </lineage>
</organism>
<evidence type="ECO:0000313" key="11">
    <source>
        <dbReference type="Proteomes" id="UP000061839"/>
    </source>
</evidence>
<dbReference type="SUPFAM" id="SSF55048">
    <property type="entry name" value="Probable ACP-binding domain of malonyl-CoA ACP transacylase"/>
    <property type="match status" value="1"/>
</dbReference>
<reference evidence="10 11" key="1">
    <citation type="journal article" date="2015" name="Genome Announc.">
        <title>Complete Genome Sequencing of Protease-Producing Novel Arthrobacter sp. Strain IHBB 11108 Using PacBio Single-Molecule Real-Time Sequencing Technology.</title>
        <authorList>
            <person name="Kiran S."/>
            <person name="Swarnkar M.K."/>
            <person name="Pal M."/>
            <person name="Thakur R."/>
            <person name="Tewari R."/>
            <person name="Singh A.K."/>
            <person name="Gulati A."/>
        </authorList>
    </citation>
    <scope>NUCLEOTIDE SEQUENCE [LARGE SCALE GENOMIC DNA]</scope>
    <source>
        <strain evidence="10 11">IHBB 11108</strain>
    </source>
</reference>